<name>A0A498RDH0_9FIRM</name>
<dbReference type="NCBIfam" id="NF033788">
    <property type="entry name" value="HTH_metalloreg"/>
    <property type="match status" value="1"/>
</dbReference>
<dbReference type="SMART" id="SM00418">
    <property type="entry name" value="HTH_ARSR"/>
    <property type="match status" value="1"/>
</dbReference>
<dbReference type="OrthoDB" id="9798835at2"/>
<evidence type="ECO:0000313" key="5">
    <source>
        <dbReference type="EMBL" id="VBB08890.1"/>
    </source>
</evidence>
<sequence length="99" mass="11468">MTGLADVFKALGDETRLEIIHMLLGREMCVCDIFSAVNISQPAVSHHLKVLKQAGIVCDKREGKWIYYSMNPEAFDLIEDYMKNIRPTLMKKERYRDCD</sequence>
<keyword evidence="2" id="KW-0238">DNA-binding</keyword>
<dbReference type="Proteomes" id="UP000277811">
    <property type="component" value="Unassembled WGS sequence"/>
</dbReference>
<dbReference type="GO" id="GO:0003677">
    <property type="term" value="F:DNA binding"/>
    <property type="evidence" value="ECO:0007669"/>
    <property type="project" value="UniProtKB-KW"/>
</dbReference>
<keyword evidence="3" id="KW-0804">Transcription</keyword>
<dbReference type="PRINTS" id="PR00778">
    <property type="entry name" value="HTHARSR"/>
</dbReference>
<protein>
    <submittedName>
        <fullName evidence="5">Arsr-type transcription regulator hth motif</fullName>
    </submittedName>
</protein>
<dbReference type="CDD" id="cd00090">
    <property type="entry name" value="HTH_ARSR"/>
    <property type="match status" value="1"/>
</dbReference>
<dbReference type="EMBL" id="UPPP01000102">
    <property type="protein sequence ID" value="VBB08890.1"/>
    <property type="molecule type" value="Genomic_DNA"/>
</dbReference>
<dbReference type="RefSeq" id="WP_122629731.1">
    <property type="nucleotide sequence ID" value="NZ_UPPP01000102.1"/>
</dbReference>
<reference evidence="5 6" key="1">
    <citation type="submission" date="2018-06" db="EMBL/GenBank/DDBJ databases">
        <authorList>
            <person name="Strepis N."/>
        </authorList>
    </citation>
    <scope>NUCLEOTIDE SEQUENCE [LARGE SCALE GENOMIC DNA]</scope>
    <source>
        <strain evidence="5">LUCI</strain>
    </source>
</reference>
<dbReference type="SUPFAM" id="SSF46785">
    <property type="entry name" value="Winged helix' DNA-binding domain"/>
    <property type="match status" value="1"/>
</dbReference>
<dbReference type="PROSITE" id="PS00846">
    <property type="entry name" value="HTH_ARSR_1"/>
    <property type="match status" value="1"/>
</dbReference>
<evidence type="ECO:0000256" key="1">
    <source>
        <dbReference type="ARBA" id="ARBA00023015"/>
    </source>
</evidence>
<dbReference type="InterPro" id="IPR036390">
    <property type="entry name" value="WH_DNA-bd_sf"/>
</dbReference>
<dbReference type="PANTHER" id="PTHR33154">
    <property type="entry name" value="TRANSCRIPTIONAL REGULATOR, ARSR FAMILY"/>
    <property type="match status" value="1"/>
</dbReference>
<evidence type="ECO:0000259" key="4">
    <source>
        <dbReference type="PROSITE" id="PS50987"/>
    </source>
</evidence>
<dbReference type="Gene3D" id="1.10.10.10">
    <property type="entry name" value="Winged helix-like DNA-binding domain superfamily/Winged helix DNA-binding domain"/>
    <property type="match status" value="1"/>
</dbReference>
<evidence type="ECO:0000313" key="6">
    <source>
        <dbReference type="Proteomes" id="UP000277811"/>
    </source>
</evidence>
<gene>
    <name evidence="5" type="ORF">LUCI_4173</name>
</gene>
<keyword evidence="6" id="KW-1185">Reference proteome</keyword>
<proteinExistence type="predicted"/>
<accession>A0A498RDH0</accession>
<dbReference type="InterPro" id="IPR011991">
    <property type="entry name" value="ArsR-like_HTH"/>
</dbReference>
<dbReference type="PANTHER" id="PTHR33154:SF18">
    <property type="entry name" value="ARSENICAL RESISTANCE OPERON REPRESSOR"/>
    <property type="match status" value="1"/>
</dbReference>
<keyword evidence="1" id="KW-0805">Transcription regulation</keyword>
<evidence type="ECO:0000256" key="2">
    <source>
        <dbReference type="ARBA" id="ARBA00023125"/>
    </source>
</evidence>
<organism evidence="5 6">
    <name type="scientific">Lucifera butyrica</name>
    <dbReference type="NCBI Taxonomy" id="1351585"/>
    <lineage>
        <taxon>Bacteria</taxon>
        <taxon>Bacillati</taxon>
        <taxon>Bacillota</taxon>
        <taxon>Negativicutes</taxon>
        <taxon>Veillonellales</taxon>
        <taxon>Veillonellaceae</taxon>
        <taxon>Lucifera</taxon>
    </lineage>
</organism>
<dbReference type="InterPro" id="IPR018334">
    <property type="entry name" value="ArsR_HTH"/>
</dbReference>
<dbReference type="InterPro" id="IPR001845">
    <property type="entry name" value="HTH_ArsR_DNA-bd_dom"/>
</dbReference>
<dbReference type="PROSITE" id="PS50987">
    <property type="entry name" value="HTH_ARSR_2"/>
    <property type="match status" value="1"/>
</dbReference>
<dbReference type="InterPro" id="IPR036388">
    <property type="entry name" value="WH-like_DNA-bd_sf"/>
</dbReference>
<dbReference type="Pfam" id="PF01022">
    <property type="entry name" value="HTH_5"/>
    <property type="match status" value="1"/>
</dbReference>
<dbReference type="InterPro" id="IPR051081">
    <property type="entry name" value="HTH_MetalResp_TranReg"/>
</dbReference>
<feature type="domain" description="HTH arsR-type" evidence="4">
    <location>
        <begin position="1"/>
        <end position="89"/>
    </location>
</feature>
<dbReference type="GO" id="GO:0003700">
    <property type="term" value="F:DNA-binding transcription factor activity"/>
    <property type="evidence" value="ECO:0007669"/>
    <property type="project" value="InterPro"/>
</dbReference>
<dbReference type="AlphaFoldDB" id="A0A498RDH0"/>
<evidence type="ECO:0000256" key="3">
    <source>
        <dbReference type="ARBA" id="ARBA00023163"/>
    </source>
</evidence>